<proteinExistence type="predicted"/>
<dbReference type="Proteomes" id="UP000032809">
    <property type="component" value="Chromosome I"/>
</dbReference>
<dbReference type="AlphaFoldDB" id="A0A0C7NZS7"/>
<evidence type="ECO:0000313" key="2">
    <source>
        <dbReference type="EMBL" id="CEP77520.1"/>
    </source>
</evidence>
<dbReference type="RefSeq" id="WP_045087131.1">
    <property type="nucleotide sequence ID" value="NZ_LN824141.1"/>
</dbReference>
<feature type="domain" description="PrcB C-terminal" evidence="1">
    <location>
        <begin position="89"/>
        <end position="147"/>
    </location>
</feature>
<dbReference type="Pfam" id="PF14343">
    <property type="entry name" value="PrcB_C"/>
    <property type="match status" value="1"/>
</dbReference>
<dbReference type="OrthoDB" id="47494at2"/>
<sequence>MSGSQVILVILLTGALIGGAILLTPPKQIYTPDIITEEASPNNTLYESSEEFFLKNYKTVSCFLKTQKEEIVISQNNNQTTNVRGVPFVICISAGEKRTGGYNLSIKNIILDQESKKIYIDLFLKTPGPGEMVTQAFTYPSIGIEIEENLIEGHWEVIAKIEQEKSQPVFLKKTFLFSL</sequence>
<accession>A0A0C7NZS7</accession>
<evidence type="ECO:0000313" key="3">
    <source>
        <dbReference type="Proteomes" id="UP000032809"/>
    </source>
</evidence>
<protein>
    <recommendedName>
        <fullName evidence="1">PrcB C-terminal domain-containing protein</fullName>
    </recommendedName>
</protein>
<dbReference type="EMBL" id="LN824141">
    <property type="protein sequence ID" value="CEP77520.1"/>
    <property type="molecule type" value="Genomic_DNA"/>
</dbReference>
<dbReference type="HOGENOM" id="CLU_1501131_0_0_0"/>
<keyword evidence="3" id="KW-1185">Reference proteome</keyword>
<name>A0A0C7NZS7_DEFTU</name>
<reference evidence="3" key="1">
    <citation type="submission" date="2014-11" db="EMBL/GenBank/DDBJ databases">
        <authorList>
            <person name="Wibberg D."/>
        </authorList>
    </citation>
    <scope>NUCLEOTIDE SEQUENCE [LARGE SCALE GENOMIC DNA]</scope>
    <source>
        <strain evidence="3">L3</strain>
    </source>
</reference>
<organism evidence="2 3">
    <name type="scientific">Defluviitoga tunisiensis</name>
    <dbReference type="NCBI Taxonomy" id="1006576"/>
    <lineage>
        <taxon>Bacteria</taxon>
        <taxon>Thermotogati</taxon>
        <taxon>Thermotogota</taxon>
        <taxon>Thermotogae</taxon>
        <taxon>Petrotogales</taxon>
        <taxon>Petrotogaceae</taxon>
        <taxon>Defluviitoga</taxon>
    </lineage>
</organism>
<gene>
    <name evidence="2" type="ORF">DTL3_0189</name>
</gene>
<dbReference type="KEGG" id="dtn:DTL3_0189"/>
<evidence type="ECO:0000259" key="1">
    <source>
        <dbReference type="Pfam" id="PF14343"/>
    </source>
</evidence>
<dbReference type="InterPro" id="IPR025748">
    <property type="entry name" value="PrcB_C_dom"/>
</dbReference>